<gene>
    <name evidence="2" type="ORF">ACFPM8_12540</name>
</gene>
<dbReference type="Proteomes" id="UP001596045">
    <property type="component" value="Unassembled WGS sequence"/>
</dbReference>
<reference evidence="3" key="1">
    <citation type="journal article" date="2019" name="Int. J. Syst. Evol. Microbiol.">
        <title>The Global Catalogue of Microorganisms (GCM) 10K type strain sequencing project: providing services to taxonomists for standard genome sequencing and annotation.</title>
        <authorList>
            <consortium name="The Broad Institute Genomics Platform"/>
            <consortium name="The Broad Institute Genome Sequencing Center for Infectious Disease"/>
            <person name="Wu L."/>
            <person name="Ma J."/>
        </authorList>
    </citation>
    <scope>NUCLEOTIDE SEQUENCE [LARGE SCALE GENOMIC DNA]</scope>
    <source>
        <strain evidence="3">JCM 17066</strain>
    </source>
</reference>
<sequence>MRHLKNTLHRPTLRPQLSRFRLERWHRFWVYGTFGGLVLTGALWLVAHYFLRSAGEFGEAVNPLEPWSMKLHGAAAMVALFFIGSLLNSHIRRAHSARRNRASGWVMVALLALLTLSGYALYYIASESSRPLWSAGHWILGLVFPALLVLHITLGRRAAG</sequence>
<feature type="transmembrane region" description="Helical" evidence="1">
    <location>
        <begin position="103"/>
        <end position="125"/>
    </location>
</feature>
<organism evidence="2 3">
    <name type="scientific">Paraherbaspirillum soli</name>
    <dbReference type="NCBI Taxonomy" id="631222"/>
    <lineage>
        <taxon>Bacteria</taxon>
        <taxon>Pseudomonadati</taxon>
        <taxon>Pseudomonadota</taxon>
        <taxon>Betaproteobacteria</taxon>
        <taxon>Burkholderiales</taxon>
        <taxon>Oxalobacteraceae</taxon>
        <taxon>Paraherbaspirillum</taxon>
    </lineage>
</organism>
<dbReference type="EMBL" id="JBHSMT010000023">
    <property type="protein sequence ID" value="MFC5474783.1"/>
    <property type="molecule type" value="Genomic_DNA"/>
</dbReference>
<proteinExistence type="predicted"/>
<evidence type="ECO:0000313" key="3">
    <source>
        <dbReference type="Proteomes" id="UP001596045"/>
    </source>
</evidence>
<name>A0ABW0MA52_9BURK</name>
<keyword evidence="1" id="KW-0472">Membrane</keyword>
<dbReference type="RefSeq" id="WP_378997893.1">
    <property type="nucleotide sequence ID" value="NZ_JBHSMT010000023.1"/>
</dbReference>
<keyword evidence="1" id="KW-1133">Transmembrane helix</keyword>
<protein>
    <submittedName>
        <fullName evidence="2">DUF4405 domain-containing protein</fullName>
    </submittedName>
</protein>
<keyword evidence="1" id="KW-0812">Transmembrane</keyword>
<feature type="transmembrane region" description="Helical" evidence="1">
    <location>
        <begin position="137"/>
        <end position="154"/>
    </location>
</feature>
<feature type="transmembrane region" description="Helical" evidence="1">
    <location>
        <begin position="71"/>
        <end position="91"/>
    </location>
</feature>
<feature type="transmembrane region" description="Helical" evidence="1">
    <location>
        <begin position="28"/>
        <end position="51"/>
    </location>
</feature>
<evidence type="ECO:0000256" key="1">
    <source>
        <dbReference type="SAM" id="Phobius"/>
    </source>
</evidence>
<keyword evidence="3" id="KW-1185">Reference proteome</keyword>
<accession>A0ABW0MA52</accession>
<evidence type="ECO:0000313" key="2">
    <source>
        <dbReference type="EMBL" id="MFC5474783.1"/>
    </source>
</evidence>
<comment type="caution">
    <text evidence="2">The sequence shown here is derived from an EMBL/GenBank/DDBJ whole genome shotgun (WGS) entry which is preliminary data.</text>
</comment>